<sequence length="208" mass="23790">MDFMELKKAVEEAELVGAHAHNIVALDSALPFISAFSDANRDVRRPYPTQPIPSPSRYLRNLYIDDGVKLDKMHDVDWHKNFAPVVGSILRLSRYILNQFPSVTSFGDKDLDLRLSNPLYLRAVLEDKRFSKSHIFLLHASYPFSKEASYVAFVYSQVYLDFGLAIPKLSVHGMVPSLKELLELAPIKKVMFSMMAMHFLKLSTWLLK</sequence>
<evidence type="ECO:0000313" key="1">
    <source>
        <dbReference type="EMBL" id="KAK9948059.1"/>
    </source>
</evidence>
<organism evidence="1 2">
    <name type="scientific">Rubus argutus</name>
    <name type="common">Southern blackberry</name>
    <dbReference type="NCBI Taxonomy" id="59490"/>
    <lineage>
        <taxon>Eukaryota</taxon>
        <taxon>Viridiplantae</taxon>
        <taxon>Streptophyta</taxon>
        <taxon>Embryophyta</taxon>
        <taxon>Tracheophyta</taxon>
        <taxon>Spermatophyta</taxon>
        <taxon>Magnoliopsida</taxon>
        <taxon>eudicotyledons</taxon>
        <taxon>Gunneridae</taxon>
        <taxon>Pentapetalae</taxon>
        <taxon>rosids</taxon>
        <taxon>fabids</taxon>
        <taxon>Rosales</taxon>
        <taxon>Rosaceae</taxon>
        <taxon>Rosoideae</taxon>
        <taxon>Rosoideae incertae sedis</taxon>
        <taxon>Rubus</taxon>
    </lineage>
</organism>
<dbReference type="PANTHER" id="PTHR43383:SF2">
    <property type="entry name" value="AMIDOHYDROLASE 2 FAMILY PROTEIN"/>
    <property type="match status" value="1"/>
</dbReference>
<keyword evidence="2" id="KW-1185">Reference proteome</keyword>
<name>A0AAW1YI23_RUBAR</name>
<dbReference type="PANTHER" id="PTHR43383">
    <property type="entry name" value="NODULIN 6"/>
    <property type="match status" value="1"/>
</dbReference>
<reference evidence="1 2" key="1">
    <citation type="journal article" date="2023" name="G3 (Bethesda)">
        <title>A chromosome-length genome assembly and annotation of blackberry (Rubus argutus, cv. 'Hillquist').</title>
        <authorList>
            <person name="Bruna T."/>
            <person name="Aryal R."/>
            <person name="Dudchenko O."/>
            <person name="Sargent D.J."/>
            <person name="Mead D."/>
            <person name="Buti M."/>
            <person name="Cavallini A."/>
            <person name="Hytonen T."/>
            <person name="Andres J."/>
            <person name="Pham M."/>
            <person name="Weisz D."/>
            <person name="Mascagni F."/>
            <person name="Usai G."/>
            <person name="Natali L."/>
            <person name="Bassil N."/>
            <person name="Fernandez G.E."/>
            <person name="Lomsadze A."/>
            <person name="Armour M."/>
            <person name="Olukolu B."/>
            <person name="Poorten T."/>
            <person name="Britton C."/>
            <person name="Davik J."/>
            <person name="Ashrafi H."/>
            <person name="Aiden E.L."/>
            <person name="Borodovsky M."/>
            <person name="Worthington M."/>
        </authorList>
    </citation>
    <scope>NUCLEOTIDE SEQUENCE [LARGE SCALE GENOMIC DNA]</scope>
    <source>
        <strain evidence="1">PI 553951</strain>
    </source>
</reference>
<dbReference type="Gene3D" id="3.20.20.140">
    <property type="entry name" value="Metal-dependent hydrolases"/>
    <property type="match status" value="1"/>
</dbReference>
<comment type="caution">
    <text evidence="1">The sequence shown here is derived from an EMBL/GenBank/DDBJ whole genome shotgun (WGS) entry which is preliminary data.</text>
</comment>
<protein>
    <submittedName>
        <fullName evidence="1">Uncharacterized protein</fullName>
    </submittedName>
</protein>
<gene>
    <name evidence="1" type="ORF">M0R45_003648</name>
</gene>
<evidence type="ECO:0000313" key="2">
    <source>
        <dbReference type="Proteomes" id="UP001457282"/>
    </source>
</evidence>
<accession>A0AAW1YI23</accession>
<proteinExistence type="predicted"/>
<dbReference type="Proteomes" id="UP001457282">
    <property type="component" value="Unassembled WGS sequence"/>
</dbReference>
<dbReference type="EMBL" id="JBEDUW010000001">
    <property type="protein sequence ID" value="KAK9948059.1"/>
    <property type="molecule type" value="Genomic_DNA"/>
</dbReference>
<dbReference type="AlphaFoldDB" id="A0AAW1YI23"/>